<feature type="transmembrane region" description="Helical" evidence="1">
    <location>
        <begin position="163"/>
        <end position="183"/>
    </location>
</feature>
<dbReference type="EMBL" id="JANDBD010000017">
    <property type="protein sequence ID" value="MCP9276539.1"/>
    <property type="molecule type" value="Genomic_DNA"/>
</dbReference>
<evidence type="ECO:0000256" key="1">
    <source>
        <dbReference type="SAM" id="Phobius"/>
    </source>
</evidence>
<comment type="caution">
    <text evidence="2">The sequence shown here is derived from an EMBL/GenBank/DDBJ whole genome shotgun (WGS) entry which is preliminary data.</text>
</comment>
<feature type="transmembrane region" description="Helical" evidence="1">
    <location>
        <begin position="100"/>
        <end position="122"/>
    </location>
</feature>
<name>A0ABT1ME98_9MYCO</name>
<organism evidence="2 3">
    <name type="scientific">Mycolicibacterium arenosum</name>
    <dbReference type="NCBI Taxonomy" id="2952157"/>
    <lineage>
        <taxon>Bacteria</taxon>
        <taxon>Bacillati</taxon>
        <taxon>Actinomycetota</taxon>
        <taxon>Actinomycetes</taxon>
        <taxon>Mycobacteriales</taxon>
        <taxon>Mycobacteriaceae</taxon>
        <taxon>Mycolicibacterium</taxon>
    </lineage>
</organism>
<accession>A0ABT1ME98</accession>
<sequence length="202" mass="21844">MAATESKHRARPAPIAVAVAFSAATLGVGYWALGLATMLIFTAGFIGGLLLWLVWPSGGGWADVRVPYWIALSLFVIHRVEEKQMEFFAFLATVTGVPTPAVTSVPVVLLVVISAGAWLLGPVLMRCGHPFGRYLAWTFFASMGLTELAHFLIFPWVNPAGVGYVPGMWSVVALAPVAWWGMWRLARQPSYASAVRRGAGRT</sequence>
<evidence type="ECO:0000313" key="3">
    <source>
        <dbReference type="Proteomes" id="UP001651690"/>
    </source>
</evidence>
<feature type="transmembrane region" description="Helical" evidence="1">
    <location>
        <begin position="12"/>
        <end position="32"/>
    </location>
</feature>
<protein>
    <submittedName>
        <fullName evidence="2">Uncharacterized protein</fullName>
    </submittedName>
</protein>
<dbReference type="RefSeq" id="WP_255064605.1">
    <property type="nucleotide sequence ID" value="NZ_JANDBD010000017.1"/>
</dbReference>
<feature type="transmembrane region" description="Helical" evidence="1">
    <location>
        <begin position="38"/>
        <end position="55"/>
    </location>
</feature>
<reference evidence="2 3" key="1">
    <citation type="submission" date="2022-06" db="EMBL/GenBank/DDBJ databases">
        <title>Mycolicibacterium sp. CAU 1645 isolated from seawater.</title>
        <authorList>
            <person name="Kim W."/>
        </authorList>
    </citation>
    <scope>NUCLEOTIDE SEQUENCE [LARGE SCALE GENOMIC DNA]</scope>
    <source>
        <strain evidence="2 3">CAU 1645</strain>
    </source>
</reference>
<proteinExistence type="predicted"/>
<keyword evidence="3" id="KW-1185">Reference proteome</keyword>
<keyword evidence="1" id="KW-0812">Transmembrane</keyword>
<evidence type="ECO:0000313" key="2">
    <source>
        <dbReference type="EMBL" id="MCP9276539.1"/>
    </source>
</evidence>
<keyword evidence="1" id="KW-1133">Transmembrane helix</keyword>
<feature type="transmembrane region" description="Helical" evidence="1">
    <location>
        <begin position="134"/>
        <end position="157"/>
    </location>
</feature>
<gene>
    <name evidence="2" type="ORF">NM203_30570</name>
</gene>
<dbReference type="Proteomes" id="UP001651690">
    <property type="component" value="Unassembled WGS sequence"/>
</dbReference>
<keyword evidence="1" id="KW-0472">Membrane</keyword>